<comment type="caution">
    <text evidence="1">The sequence shown here is derived from an EMBL/GenBank/DDBJ whole genome shotgun (WGS) entry which is preliminary data.</text>
</comment>
<sequence>MAKQHIQSLRTLTRVTCISLRCLVAFCMSASMWKKAMVWKVCFIVASCASSNNVVRQSPTEIIVIGTTHAETADYSSLALEQMLGRVRPSVILYEVDSSFFDSDGRLKAQYRDGQEGKAVWLYHLNTGVPIAPYEMEGRNQYYEKTNYFAREAAFSEKLSALFEHGQLTPKSTAQVTAVLASFELRDACSNAKPEYINSPVCDAIVRKKHYYMYEVLRSVAEENEGLHEFTDFLTEAAKFWKIRNDAMAANIIAHAKNRLGQRIVVITGFEHRPEILDRLHSQANDFGYSVREFHL</sequence>
<name>A0A437QRA3_9GAMM</name>
<dbReference type="OrthoDB" id="641734at2"/>
<dbReference type="AlphaFoldDB" id="A0A437QRA3"/>
<reference evidence="1 2" key="1">
    <citation type="submission" date="2019-01" db="EMBL/GenBank/DDBJ databases">
        <authorList>
            <person name="Chen W.-M."/>
        </authorList>
    </citation>
    <scope>NUCLEOTIDE SEQUENCE [LARGE SCALE GENOMIC DNA]</scope>
    <source>
        <strain evidence="1 2">KYPC3</strain>
    </source>
</reference>
<proteinExistence type="predicted"/>
<dbReference type="Proteomes" id="UP000283077">
    <property type="component" value="Unassembled WGS sequence"/>
</dbReference>
<protein>
    <recommendedName>
        <fullName evidence="3">TraB/GumN family protein</fullName>
    </recommendedName>
</protein>
<dbReference type="RefSeq" id="WP_127699303.1">
    <property type="nucleotide sequence ID" value="NZ_SACS01000012.1"/>
</dbReference>
<evidence type="ECO:0008006" key="3">
    <source>
        <dbReference type="Google" id="ProtNLM"/>
    </source>
</evidence>
<accession>A0A437QRA3</accession>
<gene>
    <name evidence="1" type="ORF">EOE67_11895</name>
</gene>
<organism evidence="1 2">
    <name type="scientific">Rheinheimera riviphila</name>
    <dbReference type="NCBI Taxonomy" id="1834037"/>
    <lineage>
        <taxon>Bacteria</taxon>
        <taxon>Pseudomonadati</taxon>
        <taxon>Pseudomonadota</taxon>
        <taxon>Gammaproteobacteria</taxon>
        <taxon>Chromatiales</taxon>
        <taxon>Chromatiaceae</taxon>
        <taxon>Rheinheimera</taxon>
    </lineage>
</organism>
<dbReference type="EMBL" id="SACS01000012">
    <property type="protein sequence ID" value="RVU37007.1"/>
    <property type="molecule type" value="Genomic_DNA"/>
</dbReference>
<evidence type="ECO:0000313" key="1">
    <source>
        <dbReference type="EMBL" id="RVU37007.1"/>
    </source>
</evidence>
<keyword evidence="2" id="KW-1185">Reference proteome</keyword>
<evidence type="ECO:0000313" key="2">
    <source>
        <dbReference type="Proteomes" id="UP000283077"/>
    </source>
</evidence>